<evidence type="ECO:0000259" key="7">
    <source>
        <dbReference type="Pfam" id="PF02517"/>
    </source>
</evidence>
<evidence type="ECO:0000256" key="4">
    <source>
        <dbReference type="ARBA" id="ARBA00023136"/>
    </source>
</evidence>
<feature type="compositionally biased region" description="Pro residues" evidence="5">
    <location>
        <begin position="102"/>
        <end position="115"/>
    </location>
</feature>
<dbReference type="GO" id="GO:0016020">
    <property type="term" value="C:membrane"/>
    <property type="evidence" value="ECO:0007669"/>
    <property type="project" value="UniProtKB-SubCell"/>
</dbReference>
<feature type="domain" description="ABC-2 type transporter transmembrane" evidence="8">
    <location>
        <begin position="143"/>
        <end position="432"/>
    </location>
</feature>
<dbReference type="AlphaFoldDB" id="A0A9X3X704"/>
<dbReference type="InterPro" id="IPR013525">
    <property type="entry name" value="ABC2_TM"/>
</dbReference>
<name>A0A9X3X704_9BACT</name>
<evidence type="ECO:0000313" key="10">
    <source>
        <dbReference type="Proteomes" id="UP001151081"/>
    </source>
</evidence>
<dbReference type="RefSeq" id="WP_272422710.1">
    <property type="nucleotide sequence ID" value="NZ_JAGTJJ010000025.1"/>
</dbReference>
<proteinExistence type="predicted"/>
<evidence type="ECO:0000313" key="9">
    <source>
        <dbReference type="EMBL" id="MDC3985074.1"/>
    </source>
</evidence>
<dbReference type="Proteomes" id="UP001151081">
    <property type="component" value="Unassembled WGS sequence"/>
</dbReference>
<feature type="transmembrane region" description="Helical" evidence="6">
    <location>
        <begin position="239"/>
        <end position="258"/>
    </location>
</feature>
<feature type="transmembrane region" description="Helical" evidence="6">
    <location>
        <begin position="291"/>
        <end position="313"/>
    </location>
</feature>
<dbReference type="Pfam" id="PF12698">
    <property type="entry name" value="ABC2_membrane_3"/>
    <property type="match status" value="1"/>
</dbReference>
<feature type="transmembrane region" description="Helical" evidence="6">
    <location>
        <begin position="495"/>
        <end position="518"/>
    </location>
</feature>
<keyword evidence="9" id="KW-0482">Metalloprotease</keyword>
<reference evidence="9 10" key="1">
    <citation type="submission" date="2021-04" db="EMBL/GenBank/DDBJ databases">
        <title>Genome analysis of Polyangium sp.</title>
        <authorList>
            <person name="Li Y."/>
            <person name="Wang J."/>
        </authorList>
    </citation>
    <scope>NUCLEOTIDE SEQUENCE [LARGE SCALE GENOMIC DNA]</scope>
    <source>
        <strain evidence="9 10">SDU14</strain>
    </source>
</reference>
<evidence type="ECO:0000256" key="6">
    <source>
        <dbReference type="SAM" id="Phobius"/>
    </source>
</evidence>
<keyword evidence="2 6" id="KW-0812">Transmembrane</keyword>
<dbReference type="Pfam" id="PF02517">
    <property type="entry name" value="Rce1-like"/>
    <property type="match status" value="1"/>
</dbReference>
<feature type="transmembrane region" description="Helical" evidence="6">
    <location>
        <begin position="359"/>
        <end position="379"/>
    </location>
</feature>
<dbReference type="PANTHER" id="PTHR43471">
    <property type="entry name" value="ABC TRANSPORTER PERMEASE"/>
    <property type="match status" value="1"/>
</dbReference>
<feature type="transmembrane region" description="Helical" evidence="6">
    <location>
        <begin position="464"/>
        <end position="483"/>
    </location>
</feature>
<comment type="caution">
    <text evidence="9">The sequence shown here is derived from an EMBL/GenBank/DDBJ whole genome shotgun (WGS) entry which is preliminary data.</text>
</comment>
<dbReference type="EMBL" id="JAGTJJ010000025">
    <property type="protein sequence ID" value="MDC3985074.1"/>
    <property type="molecule type" value="Genomic_DNA"/>
</dbReference>
<feature type="transmembrane region" description="Helical" evidence="6">
    <location>
        <begin position="530"/>
        <end position="553"/>
    </location>
</feature>
<accession>A0A9X3X704</accession>
<sequence length="710" mass="75831">MRLSIVLVILRKELVETLRDRRTFVSLVLLPMMLYPLFALLMSRMAGAEMDALEARPSKIAVWGELSPDVSAALAAGENKLEIVPWHGAPEALRRDLEAGSIPPPTPAPPRPPGPPRKDPGAEPSTGTKQRDAERPDAAVALAARTLVGAREAHAVLVPWRGFSEDVRAGKAARVTIYYDSVWGDSDFAADRLDYALARARDGLLVSREGEKGLPKGFTSGLEVVSRNIAPDERRVGKVLGTLMPMMLILMSLLGGFLRAADMTAGEKERGTMQTLLCAPLLPLEIITGKFLAVFVVSLVTALVNVASLGLTLRRILPGEMDVPFSAHAFTFALLIPVTLLFSALFLAVAAFARDFKDAQNLLTPVYLPVMLLSMLTSLPGMELSVTTSFVPLLNVALLIKAIYLGDVAPDLVLFTLGSSTLFAALALVFAARVFEREDVLLGGRGSFRAVFTFERQKGGIPSLGFSLGAFSVILVVTFYASFLLEKTTNKTVQIAGTQLGLMFLPALAAIAASGASMRETLGLRWPRPRALVGAVLAGLSGGVVVSAIALRLVPVPREFSDKLGDALLLDGQPLGVLILVIAVLPALCEETLFRGFLFTGLSRAGVAVALITSSLLFGLAHGSIYRLIPTFSLGLLLGYARHTTRSLLPGILVHGINNALAMTILVVRPAWLERFFGDEQPVGLGAAAALVLALGVYLMREPRVAKARG</sequence>
<keyword evidence="3 6" id="KW-1133">Transmembrane helix</keyword>
<evidence type="ECO:0000256" key="1">
    <source>
        <dbReference type="ARBA" id="ARBA00004141"/>
    </source>
</evidence>
<evidence type="ECO:0000256" key="3">
    <source>
        <dbReference type="ARBA" id="ARBA00022989"/>
    </source>
</evidence>
<feature type="transmembrane region" description="Helical" evidence="6">
    <location>
        <begin position="24"/>
        <end position="42"/>
    </location>
</feature>
<dbReference type="GO" id="GO:0008237">
    <property type="term" value="F:metallopeptidase activity"/>
    <property type="evidence" value="ECO:0007669"/>
    <property type="project" value="UniProtKB-KW"/>
</dbReference>
<dbReference type="NCBIfam" id="NF041647">
    <property type="entry name" value="ABC_perm_CPBP"/>
    <property type="match status" value="1"/>
</dbReference>
<dbReference type="GO" id="GO:0140359">
    <property type="term" value="F:ABC-type transporter activity"/>
    <property type="evidence" value="ECO:0007669"/>
    <property type="project" value="InterPro"/>
</dbReference>
<feature type="transmembrane region" description="Helical" evidence="6">
    <location>
        <begin position="325"/>
        <end position="353"/>
    </location>
</feature>
<evidence type="ECO:0000256" key="2">
    <source>
        <dbReference type="ARBA" id="ARBA00022692"/>
    </source>
</evidence>
<keyword evidence="4 6" id="KW-0472">Membrane</keyword>
<feature type="domain" description="CAAX prenyl protease 2/Lysostaphin resistance protein A-like" evidence="7">
    <location>
        <begin position="577"/>
        <end position="661"/>
    </location>
</feature>
<comment type="subcellular location">
    <subcellularLocation>
        <location evidence="1">Membrane</location>
        <topology evidence="1">Multi-pass membrane protein</topology>
    </subcellularLocation>
</comment>
<feature type="transmembrane region" description="Helical" evidence="6">
    <location>
        <begin position="386"/>
        <end position="406"/>
    </location>
</feature>
<feature type="transmembrane region" description="Helical" evidence="6">
    <location>
        <begin position="683"/>
        <end position="700"/>
    </location>
</feature>
<feature type="region of interest" description="Disordered" evidence="5">
    <location>
        <begin position="97"/>
        <end position="136"/>
    </location>
</feature>
<gene>
    <name evidence="9" type="ORF">KEG57_31630</name>
</gene>
<dbReference type="GO" id="GO:0004175">
    <property type="term" value="F:endopeptidase activity"/>
    <property type="evidence" value="ECO:0007669"/>
    <property type="project" value="UniProtKB-ARBA"/>
</dbReference>
<dbReference type="PANTHER" id="PTHR43471:SF3">
    <property type="entry name" value="ABC TRANSPORTER PERMEASE PROTEIN NATB"/>
    <property type="match status" value="1"/>
</dbReference>
<keyword evidence="9" id="KW-0645">Protease</keyword>
<feature type="transmembrane region" description="Helical" evidence="6">
    <location>
        <begin position="412"/>
        <end position="435"/>
    </location>
</feature>
<evidence type="ECO:0000256" key="5">
    <source>
        <dbReference type="SAM" id="MobiDB-lite"/>
    </source>
</evidence>
<keyword evidence="9" id="KW-0378">Hydrolase</keyword>
<evidence type="ECO:0000259" key="8">
    <source>
        <dbReference type="Pfam" id="PF12698"/>
    </source>
</evidence>
<dbReference type="GO" id="GO:0080120">
    <property type="term" value="P:CAAX-box protein maturation"/>
    <property type="evidence" value="ECO:0007669"/>
    <property type="project" value="UniProtKB-ARBA"/>
</dbReference>
<feature type="transmembrane region" description="Helical" evidence="6">
    <location>
        <begin position="573"/>
        <end position="589"/>
    </location>
</feature>
<organism evidence="9 10">
    <name type="scientific">Polyangium jinanense</name>
    <dbReference type="NCBI Taxonomy" id="2829994"/>
    <lineage>
        <taxon>Bacteria</taxon>
        <taxon>Pseudomonadati</taxon>
        <taxon>Myxococcota</taxon>
        <taxon>Polyangia</taxon>
        <taxon>Polyangiales</taxon>
        <taxon>Polyangiaceae</taxon>
        <taxon>Polyangium</taxon>
    </lineage>
</organism>
<feature type="transmembrane region" description="Helical" evidence="6">
    <location>
        <begin position="648"/>
        <end position="671"/>
    </location>
</feature>
<dbReference type="InterPro" id="IPR003675">
    <property type="entry name" value="Rce1/LyrA-like_dom"/>
</dbReference>
<keyword evidence="10" id="KW-1185">Reference proteome</keyword>
<protein>
    <submittedName>
        <fullName evidence="9">CPBP family intramembrane metalloprotease</fullName>
    </submittedName>
</protein>
<feature type="transmembrane region" description="Helical" evidence="6">
    <location>
        <begin position="596"/>
        <end position="618"/>
    </location>
</feature>